<keyword evidence="1" id="KW-0472">Membrane</keyword>
<protein>
    <submittedName>
        <fullName evidence="2">Uncharacterized protein</fullName>
    </submittedName>
</protein>
<reference evidence="2" key="1">
    <citation type="journal article" date="2019" name="Sci. Rep.">
        <title>Draft genome of Tanacetum cinerariifolium, the natural source of mosquito coil.</title>
        <authorList>
            <person name="Yamashiro T."/>
            <person name="Shiraishi A."/>
            <person name="Satake H."/>
            <person name="Nakayama K."/>
        </authorList>
    </citation>
    <scope>NUCLEOTIDE SEQUENCE</scope>
</reference>
<sequence>DLVDLEAAIRNADGRRHGDAQGQAAIALGEFNQCRGQPRDRGRQRAIQGKVRLSNAGDQDWLEPKGRSVKALRQATRVFAPASMSCVSRSGQQALQPVSSAKARMPTKNAFGYALLVINWYLAMSSSLLSTWFSSSGMQSTGQTC</sequence>
<feature type="non-terminal residue" evidence="2">
    <location>
        <position position="1"/>
    </location>
</feature>
<organism evidence="2">
    <name type="scientific">Tanacetum cinerariifolium</name>
    <name type="common">Dalmatian daisy</name>
    <name type="synonym">Chrysanthemum cinerariifolium</name>
    <dbReference type="NCBI Taxonomy" id="118510"/>
    <lineage>
        <taxon>Eukaryota</taxon>
        <taxon>Viridiplantae</taxon>
        <taxon>Streptophyta</taxon>
        <taxon>Embryophyta</taxon>
        <taxon>Tracheophyta</taxon>
        <taxon>Spermatophyta</taxon>
        <taxon>Magnoliopsida</taxon>
        <taxon>eudicotyledons</taxon>
        <taxon>Gunneridae</taxon>
        <taxon>Pentapetalae</taxon>
        <taxon>asterids</taxon>
        <taxon>campanulids</taxon>
        <taxon>Asterales</taxon>
        <taxon>Asteraceae</taxon>
        <taxon>Asteroideae</taxon>
        <taxon>Anthemideae</taxon>
        <taxon>Anthemidinae</taxon>
        <taxon>Tanacetum</taxon>
    </lineage>
</organism>
<keyword evidence="1" id="KW-1133">Transmembrane helix</keyword>
<feature type="transmembrane region" description="Helical" evidence="1">
    <location>
        <begin position="110"/>
        <end position="133"/>
    </location>
</feature>
<evidence type="ECO:0000313" key="2">
    <source>
        <dbReference type="EMBL" id="GFD31568.1"/>
    </source>
</evidence>
<gene>
    <name evidence="2" type="ORF">Tci_903537</name>
</gene>
<name>A0A699VCT9_TANCI</name>
<dbReference type="AlphaFoldDB" id="A0A699VCT9"/>
<proteinExistence type="predicted"/>
<dbReference type="EMBL" id="BKCJ011415417">
    <property type="protein sequence ID" value="GFD31568.1"/>
    <property type="molecule type" value="Genomic_DNA"/>
</dbReference>
<keyword evidence="1" id="KW-0812">Transmembrane</keyword>
<accession>A0A699VCT9</accession>
<evidence type="ECO:0000256" key="1">
    <source>
        <dbReference type="SAM" id="Phobius"/>
    </source>
</evidence>
<comment type="caution">
    <text evidence="2">The sequence shown here is derived from an EMBL/GenBank/DDBJ whole genome shotgun (WGS) entry which is preliminary data.</text>
</comment>